<name>A0A7C1SG34_9HYPH</name>
<accession>A0A7C1SG34</accession>
<protein>
    <submittedName>
        <fullName evidence="1">Uncharacterized protein</fullName>
    </submittedName>
</protein>
<sequence length="91" mass="10752">MAETHPFRLHPDEVARRARQFFAEQLGIPLVRDLAGFMRFEDPHGFVEIDIRGDANNQSRVTFQYQGYEQEVQEFRRLLAEQAQEETRQGE</sequence>
<dbReference type="EMBL" id="DSKI01000089">
    <property type="protein sequence ID" value="HEB42398.1"/>
    <property type="molecule type" value="Genomic_DNA"/>
</dbReference>
<organism evidence="1">
    <name type="scientific">Agrobacterium albertimagni</name>
    <dbReference type="NCBI Taxonomy" id="147266"/>
    <lineage>
        <taxon>Bacteria</taxon>
        <taxon>Pseudomonadati</taxon>
        <taxon>Pseudomonadota</taxon>
        <taxon>Alphaproteobacteria</taxon>
        <taxon>Hyphomicrobiales</taxon>
        <taxon>Rhizobiaceae</taxon>
        <taxon>Rhizobium/Agrobacterium group</taxon>
        <taxon>Agrobacterium</taxon>
    </lineage>
</organism>
<dbReference type="AlphaFoldDB" id="A0A7C1SG34"/>
<reference evidence="1" key="1">
    <citation type="journal article" date="2020" name="mSystems">
        <title>Genome- and Community-Level Interaction Insights into Carbon Utilization and Element Cycling Functions of Hydrothermarchaeota in Hydrothermal Sediment.</title>
        <authorList>
            <person name="Zhou Z."/>
            <person name="Liu Y."/>
            <person name="Xu W."/>
            <person name="Pan J."/>
            <person name="Luo Z.H."/>
            <person name="Li M."/>
        </authorList>
    </citation>
    <scope>NUCLEOTIDE SEQUENCE [LARGE SCALE GENOMIC DNA]</scope>
    <source>
        <strain evidence="1">SpSt-243</strain>
    </source>
</reference>
<proteinExistence type="predicted"/>
<evidence type="ECO:0000313" key="1">
    <source>
        <dbReference type="EMBL" id="HEB42398.1"/>
    </source>
</evidence>
<gene>
    <name evidence="1" type="ORF">ENP70_01550</name>
</gene>
<comment type="caution">
    <text evidence="1">The sequence shown here is derived from an EMBL/GenBank/DDBJ whole genome shotgun (WGS) entry which is preliminary data.</text>
</comment>